<keyword evidence="2" id="KW-1185">Reference proteome</keyword>
<name>A0ABN8XD69_9BACT</name>
<reference evidence="1" key="1">
    <citation type="submission" date="2023-03" db="EMBL/GenBank/DDBJ databases">
        <authorList>
            <person name="Cremers G."/>
            <person name="Picone N."/>
        </authorList>
    </citation>
    <scope>NUCLEOTIDE SEQUENCE</scope>
    <source>
        <strain evidence="1">Sample_alias</strain>
    </source>
</reference>
<sequence>MTTGATVEECAEVLKKEGSTKDIAVLTVARN</sequence>
<accession>A0ABN8XD69</accession>
<dbReference type="Proteomes" id="UP001161497">
    <property type="component" value="Chromosome"/>
</dbReference>
<protein>
    <submittedName>
        <fullName evidence="1">Uncharacterized protein</fullName>
    </submittedName>
</protein>
<evidence type="ECO:0000313" key="2">
    <source>
        <dbReference type="Proteomes" id="UP001161497"/>
    </source>
</evidence>
<organism evidence="1 2">
    <name type="scientific">Candidatus Methylacidiphilum fumarolicum</name>
    <dbReference type="NCBI Taxonomy" id="591154"/>
    <lineage>
        <taxon>Bacteria</taxon>
        <taxon>Pseudomonadati</taxon>
        <taxon>Verrucomicrobiota</taxon>
        <taxon>Methylacidiphilae</taxon>
        <taxon>Methylacidiphilales</taxon>
        <taxon>Methylacidiphilaceae</taxon>
        <taxon>Methylacidiphilum (ex Ratnadevi et al. 2023)</taxon>
    </lineage>
</organism>
<evidence type="ECO:0000313" key="1">
    <source>
        <dbReference type="EMBL" id="CAI9085206.1"/>
    </source>
</evidence>
<dbReference type="SUPFAM" id="SSF53271">
    <property type="entry name" value="PRTase-like"/>
    <property type="match status" value="1"/>
</dbReference>
<proteinExistence type="predicted"/>
<gene>
    <name evidence="1" type="ORF">MFUM_0826</name>
</gene>
<dbReference type="InterPro" id="IPR029057">
    <property type="entry name" value="PRTase-like"/>
</dbReference>
<dbReference type="EMBL" id="OX458932">
    <property type="protein sequence ID" value="CAI9085206.1"/>
    <property type="molecule type" value="Genomic_DNA"/>
</dbReference>